<protein>
    <submittedName>
        <fullName evidence="6">Carbohydrate-binding module family 50 protein</fullName>
    </submittedName>
</protein>
<dbReference type="PANTHER" id="PTHR34997">
    <property type="entry name" value="AM15"/>
    <property type="match status" value="1"/>
</dbReference>
<sequence>MNLNKLAQYPHAGNKWYDVVSGDTCAKVEAAFGITNAQFLAWNPAVSSDCVTNFWVGDSYCVGISSSTARTSSTTAKPSTSTTKSGASTVETAPSKPTLSGIPCNCNLYYDVVSGDSCFVIEGKYGITPAEFLTWNPSVSDDCTIGFDAGFSYCVGVSTAKCSSTAATASSTAVGTYSIIGSELSASLAPIPTATGWPPTPTQPGIVSPCLRYYQAKAGQNCTGIVNLYSHLITMDDFLTWNPAVRSDCSGLYVNYFYCVDVPLDQSILPNATSQILPAWTHIAPQPLNSTFLPEPTAVGAPFDCQSWYLAEQGDTCDSITSMLGYLGASEFQNWNSGVDCRDITVGDYYCVANYGSALPLPSTVSILPSPVQSGITPSCKAWYLATSGDTCSLIPQYFGTFSESDFISWNPAVGGTTCGGLVVGDYYCVAVPGTPTSATTIKTQSPLPTNGVGPQPEQPGITSTCSTFWTDNCTTIAIANGVSEAELEAWNPALGDGCVGLLPNYYICVDATSNGTGTGSKPTITTSGPLSTTPTTSSKTSSAVSVSVATPTPTQPGMSAGCERFYLVKSGNDCFDIALDAGISLTTFYSYNPGVGSSCGTLQAGYYVCIGISGPPVTITSGTPYGPTPSPIPLFLRLSSHYLPETGMVSSCVRFYYVESGNNCLEIALDAGISLTNFYSYNPAVGSGCGGLQAGVFVCIATSGPWTTITSGPPVSATGVS</sequence>
<dbReference type="EMBL" id="KZ613780">
    <property type="protein sequence ID" value="PMD63732.1"/>
    <property type="molecule type" value="Genomic_DNA"/>
</dbReference>
<dbReference type="SMART" id="SM00257">
    <property type="entry name" value="LysM"/>
    <property type="match status" value="7"/>
</dbReference>
<evidence type="ECO:0000259" key="5">
    <source>
        <dbReference type="PROSITE" id="PS51782"/>
    </source>
</evidence>
<dbReference type="RefSeq" id="XP_024740636.1">
    <property type="nucleotide sequence ID" value="XM_024882703.1"/>
</dbReference>
<dbReference type="InterPro" id="IPR036779">
    <property type="entry name" value="LysM_dom_sf"/>
</dbReference>
<dbReference type="GO" id="GO:0008061">
    <property type="term" value="F:chitin binding"/>
    <property type="evidence" value="ECO:0007669"/>
    <property type="project" value="UniProtKB-KW"/>
</dbReference>
<dbReference type="CDD" id="cd00118">
    <property type="entry name" value="LysM"/>
    <property type="match status" value="4"/>
</dbReference>
<dbReference type="InParanoid" id="A0A2J6TL75"/>
<dbReference type="PROSITE" id="PS51782">
    <property type="entry name" value="LYSM"/>
    <property type="match status" value="8"/>
</dbReference>
<dbReference type="OrthoDB" id="3530295at2759"/>
<feature type="region of interest" description="Disordered" evidence="4">
    <location>
        <begin position="441"/>
        <end position="461"/>
    </location>
</feature>
<dbReference type="Gene3D" id="3.10.350.10">
    <property type="entry name" value="LysM domain"/>
    <property type="match status" value="8"/>
</dbReference>
<proteinExistence type="predicted"/>
<feature type="region of interest" description="Disordered" evidence="4">
    <location>
        <begin position="70"/>
        <end position="96"/>
    </location>
</feature>
<organism evidence="6 7">
    <name type="scientific">Hyaloscypha bicolor E</name>
    <dbReference type="NCBI Taxonomy" id="1095630"/>
    <lineage>
        <taxon>Eukaryota</taxon>
        <taxon>Fungi</taxon>
        <taxon>Dikarya</taxon>
        <taxon>Ascomycota</taxon>
        <taxon>Pezizomycotina</taxon>
        <taxon>Leotiomycetes</taxon>
        <taxon>Helotiales</taxon>
        <taxon>Hyaloscyphaceae</taxon>
        <taxon>Hyaloscypha</taxon>
        <taxon>Hyaloscypha bicolor</taxon>
    </lineage>
</organism>
<gene>
    <name evidence="6" type="ORF">K444DRAFT_626784</name>
</gene>
<evidence type="ECO:0000256" key="3">
    <source>
        <dbReference type="ARBA" id="ARBA00023026"/>
    </source>
</evidence>
<feature type="domain" description="LysM" evidence="5">
    <location>
        <begin position="382"/>
        <end position="430"/>
    </location>
</feature>
<evidence type="ECO:0000256" key="4">
    <source>
        <dbReference type="SAM" id="MobiDB-lite"/>
    </source>
</evidence>
<feature type="region of interest" description="Disordered" evidence="4">
    <location>
        <begin position="519"/>
        <end position="540"/>
    </location>
</feature>
<evidence type="ECO:0000256" key="2">
    <source>
        <dbReference type="ARBA" id="ARBA00022729"/>
    </source>
</evidence>
<feature type="domain" description="LysM" evidence="5">
    <location>
        <begin position="108"/>
        <end position="155"/>
    </location>
</feature>
<dbReference type="Proteomes" id="UP000235371">
    <property type="component" value="Unassembled WGS sequence"/>
</dbReference>
<feature type="domain" description="LysM" evidence="5">
    <location>
        <begin position="565"/>
        <end position="611"/>
    </location>
</feature>
<keyword evidence="2" id="KW-0732">Signal</keyword>
<evidence type="ECO:0000313" key="6">
    <source>
        <dbReference type="EMBL" id="PMD63732.1"/>
    </source>
</evidence>
<dbReference type="AlphaFoldDB" id="A0A2J6TL75"/>
<dbReference type="Pfam" id="PF01476">
    <property type="entry name" value="LysM"/>
    <property type="match status" value="3"/>
</dbReference>
<dbReference type="InterPro" id="IPR052210">
    <property type="entry name" value="LysM1-like"/>
</dbReference>
<dbReference type="InterPro" id="IPR018392">
    <property type="entry name" value="LysM"/>
</dbReference>
<feature type="domain" description="LysM" evidence="5">
    <location>
        <begin position="212"/>
        <end position="260"/>
    </location>
</feature>
<accession>A0A2J6TL75</accession>
<reference evidence="6 7" key="1">
    <citation type="submission" date="2016-04" db="EMBL/GenBank/DDBJ databases">
        <title>A degradative enzymes factory behind the ericoid mycorrhizal symbiosis.</title>
        <authorList>
            <consortium name="DOE Joint Genome Institute"/>
            <person name="Martino E."/>
            <person name="Morin E."/>
            <person name="Grelet G."/>
            <person name="Kuo A."/>
            <person name="Kohler A."/>
            <person name="Daghino S."/>
            <person name="Barry K."/>
            <person name="Choi C."/>
            <person name="Cichocki N."/>
            <person name="Clum A."/>
            <person name="Copeland A."/>
            <person name="Hainaut M."/>
            <person name="Haridas S."/>
            <person name="Labutti K."/>
            <person name="Lindquist E."/>
            <person name="Lipzen A."/>
            <person name="Khouja H.-R."/>
            <person name="Murat C."/>
            <person name="Ohm R."/>
            <person name="Olson A."/>
            <person name="Spatafora J."/>
            <person name="Veneault-Fourrey C."/>
            <person name="Henrissat B."/>
            <person name="Grigoriev I."/>
            <person name="Martin F."/>
            <person name="Perotto S."/>
        </authorList>
    </citation>
    <scope>NUCLEOTIDE SEQUENCE [LARGE SCALE GENOMIC DNA]</scope>
    <source>
        <strain evidence="6 7">E</strain>
    </source>
</reference>
<feature type="domain" description="LysM" evidence="5">
    <location>
        <begin position="307"/>
        <end position="352"/>
    </location>
</feature>
<evidence type="ECO:0000313" key="7">
    <source>
        <dbReference type="Proteomes" id="UP000235371"/>
    </source>
</evidence>
<feature type="compositionally biased region" description="Low complexity" evidence="4">
    <location>
        <begin position="70"/>
        <end position="89"/>
    </location>
</feature>
<dbReference type="SUPFAM" id="SSF54106">
    <property type="entry name" value="LysM domain"/>
    <property type="match status" value="4"/>
</dbReference>
<dbReference type="GeneID" id="36590780"/>
<dbReference type="PANTHER" id="PTHR34997:SF2">
    <property type="entry name" value="LYSM DOMAIN-CONTAINING PROTEIN-RELATED"/>
    <property type="match status" value="1"/>
</dbReference>
<keyword evidence="3" id="KW-0843">Virulence</keyword>
<keyword evidence="7" id="KW-1185">Reference proteome</keyword>
<feature type="compositionally biased region" description="Low complexity" evidence="4">
    <location>
        <begin position="523"/>
        <end position="540"/>
    </location>
</feature>
<dbReference type="STRING" id="1095630.A0A2J6TL75"/>
<name>A0A2J6TL75_9HELO</name>
<feature type="domain" description="LysM" evidence="5">
    <location>
        <begin position="15"/>
        <end position="62"/>
    </location>
</feature>
<keyword evidence="1" id="KW-0147">Chitin-binding</keyword>
<evidence type="ECO:0000256" key="1">
    <source>
        <dbReference type="ARBA" id="ARBA00022669"/>
    </source>
</evidence>
<feature type="domain" description="LysM" evidence="5">
    <location>
        <begin position="655"/>
        <end position="701"/>
    </location>
</feature>
<feature type="domain" description="LysM" evidence="5">
    <location>
        <begin position="464"/>
        <end position="510"/>
    </location>
</feature>